<feature type="domain" description="Oxidoreductase acuF-like C2H2 type zinc-finger" evidence="2">
    <location>
        <begin position="359"/>
        <end position="387"/>
    </location>
</feature>
<evidence type="ECO:0000313" key="3">
    <source>
        <dbReference type="EMBL" id="KAF7504453.1"/>
    </source>
</evidence>
<evidence type="ECO:0000256" key="1">
    <source>
        <dbReference type="SAM" id="MobiDB-lite"/>
    </source>
</evidence>
<gene>
    <name evidence="3" type="ORF">GJ744_002190</name>
</gene>
<keyword evidence="4" id="KW-1185">Reference proteome</keyword>
<dbReference type="EMBL" id="JAACFV010000137">
    <property type="protein sequence ID" value="KAF7504453.1"/>
    <property type="molecule type" value="Genomic_DNA"/>
</dbReference>
<organism evidence="3 4">
    <name type="scientific">Endocarpon pusillum</name>
    <dbReference type="NCBI Taxonomy" id="364733"/>
    <lineage>
        <taxon>Eukaryota</taxon>
        <taxon>Fungi</taxon>
        <taxon>Dikarya</taxon>
        <taxon>Ascomycota</taxon>
        <taxon>Pezizomycotina</taxon>
        <taxon>Eurotiomycetes</taxon>
        <taxon>Chaetothyriomycetidae</taxon>
        <taxon>Verrucariales</taxon>
        <taxon>Verrucariaceae</taxon>
        <taxon>Endocarpon</taxon>
    </lineage>
</organism>
<dbReference type="InterPro" id="IPR058925">
    <property type="entry name" value="zf-C2H2_AcuF"/>
</dbReference>
<name>A0A8H7A8E5_9EURO</name>
<accession>A0A8H7A8E5</accession>
<sequence length="657" mass="74024">MEVASSTMATGKQEKSLAGEQTTLSLLAKECWNAFDEISDLIENSWNAFARISLLASSQLTPGSTFTPADFNDEYEQFRVWTKNLGVLATDQASLDYRLREAEHVKGNLASLLRRLLSHLRGCRLLLTKDQEKQSPVAEDELSSESSESEPDAESSPQSSSTYELRARLEDIAELVNKLVKLSIAIRASGVRSRWLRATTYQHWEDGVNESEIFERIYLPQVLRLRFGLKDPILRRLCGAISNRRRLFLYQRRHEQTLAYGADALELRRTQRQSPHLGALSKAGSEASFPKSPQQKVDLFTCDTAGNSLLQPPTKATTFRQVALDTANKSSIASGSKRASNLEGVEIPPPPTVGVRARHFQCPYCCLLVPRKKAELPRWRQHVLADLQPYICIEPECFTPDKIFETEEDWYEHQCWQHALEWWCDGDGSEHVPQQFSSQDEFAMHLRTNHKSVRSEAGISRISKLSAKPSLTPFSCCPFCDSLPSDLMSNSNLAEQDTMEHDATHLMKKAQAIFRKHILDHLIQFFLIALPDRPDIEELGSETTGSRHARSSALDLQDVALIYSDEDVEDVISSPVAQNESVLVGNWDFVEIELVARSLRKAYAGHENDHVLKPFINRLTTVSSPSNQVVLPPPMIVLTDPNGFVFEIQISEFEVSD</sequence>
<dbReference type="OrthoDB" id="6133115at2759"/>
<dbReference type="Proteomes" id="UP000606974">
    <property type="component" value="Unassembled WGS sequence"/>
</dbReference>
<evidence type="ECO:0000259" key="2">
    <source>
        <dbReference type="Pfam" id="PF26082"/>
    </source>
</evidence>
<dbReference type="Pfam" id="PF26082">
    <property type="entry name" value="zf-C2H2_AcuF"/>
    <property type="match status" value="1"/>
</dbReference>
<feature type="compositionally biased region" description="Acidic residues" evidence="1">
    <location>
        <begin position="138"/>
        <end position="153"/>
    </location>
</feature>
<comment type="caution">
    <text evidence="3">The sequence shown here is derived from an EMBL/GenBank/DDBJ whole genome shotgun (WGS) entry which is preliminary data.</text>
</comment>
<dbReference type="AlphaFoldDB" id="A0A8H7A8E5"/>
<reference evidence="3" key="1">
    <citation type="submission" date="2020-02" db="EMBL/GenBank/DDBJ databases">
        <authorList>
            <person name="Palmer J.M."/>
        </authorList>
    </citation>
    <scope>NUCLEOTIDE SEQUENCE</scope>
    <source>
        <strain evidence="3">EPUS1.4</strain>
        <tissue evidence="3">Thallus</tissue>
    </source>
</reference>
<dbReference type="PANTHER" id="PTHR35391">
    <property type="entry name" value="C2H2-TYPE DOMAIN-CONTAINING PROTEIN-RELATED"/>
    <property type="match status" value="1"/>
</dbReference>
<proteinExistence type="predicted"/>
<feature type="region of interest" description="Disordered" evidence="1">
    <location>
        <begin position="132"/>
        <end position="162"/>
    </location>
</feature>
<protein>
    <recommendedName>
        <fullName evidence="2">Oxidoreductase acuF-like C2H2 type zinc-finger domain-containing protein</fullName>
    </recommendedName>
</protein>
<evidence type="ECO:0000313" key="4">
    <source>
        <dbReference type="Proteomes" id="UP000606974"/>
    </source>
</evidence>
<dbReference type="PANTHER" id="PTHR35391:SF7">
    <property type="entry name" value="C2H2-TYPE DOMAIN-CONTAINING PROTEIN"/>
    <property type="match status" value="1"/>
</dbReference>